<evidence type="ECO:0000256" key="1">
    <source>
        <dbReference type="SAM" id="Phobius"/>
    </source>
</evidence>
<feature type="transmembrane region" description="Helical" evidence="1">
    <location>
        <begin position="26"/>
        <end position="44"/>
    </location>
</feature>
<protein>
    <submittedName>
        <fullName evidence="2">Uncharacterized protein</fullName>
    </submittedName>
</protein>
<keyword evidence="1" id="KW-1133">Transmembrane helix</keyword>
<proteinExistence type="predicted"/>
<keyword evidence="1" id="KW-0812">Transmembrane</keyword>
<keyword evidence="3" id="KW-1185">Reference proteome</keyword>
<accession>A0A402ANI6</accession>
<keyword evidence="1" id="KW-0472">Membrane</keyword>
<feature type="transmembrane region" description="Helical" evidence="1">
    <location>
        <begin position="50"/>
        <end position="70"/>
    </location>
</feature>
<evidence type="ECO:0000313" key="3">
    <source>
        <dbReference type="Proteomes" id="UP000287188"/>
    </source>
</evidence>
<sequence>MPGSRVDQQQTPKKYYEDKGYKPQDVAFAIIGAGLANAIALVALTTPFTLWNTIVSIIILCILQAYAPALDSSRRLNRAYAATWSISFLVQPPEGFLFLRFSATYGNY</sequence>
<comment type="caution">
    <text evidence="2">The sequence shown here is derived from an EMBL/GenBank/DDBJ whole genome shotgun (WGS) entry which is preliminary data.</text>
</comment>
<evidence type="ECO:0000313" key="2">
    <source>
        <dbReference type="EMBL" id="GCE20585.1"/>
    </source>
</evidence>
<dbReference type="RefSeq" id="WP_126552245.1">
    <property type="nucleotide sequence ID" value="NZ_BIFS01000001.1"/>
</dbReference>
<dbReference type="AlphaFoldDB" id="A0A402ANI6"/>
<reference evidence="3" key="1">
    <citation type="submission" date="2018-12" db="EMBL/GenBank/DDBJ databases">
        <title>Tengunoibacter tsumagoiensis gen. nov., sp. nov., Dictyobacter kobayashii sp. nov., D. alpinus sp. nov., and D. joshuensis sp. nov. and description of Dictyobacteraceae fam. nov. within the order Ktedonobacterales isolated from Tengu-no-mugimeshi.</title>
        <authorList>
            <person name="Wang C.M."/>
            <person name="Zheng Y."/>
            <person name="Sakai Y."/>
            <person name="Toyoda A."/>
            <person name="Minakuchi Y."/>
            <person name="Abe K."/>
            <person name="Yokota A."/>
            <person name="Yabe S."/>
        </authorList>
    </citation>
    <scope>NUCLEOTIDE SEQUENCE [LARGE SCALE GENOMIC DNA]</scope>
    <source>
        <strain evidence="3">Uno11</strain>
    </source>
</reference>
<name>A0A402ANI6_9CHLR</name>
<organism evidence="2 3">
    <name type="scientific">Dictyobacter kobayashii</name>
    <dbReference type="NCBI Taxonomy" id="2014872"/>
    <lineage>
        <taxon>Bacteria</taxon>
        <taxon>Bacillati</taxon>
        <taxon>Chloroflexota</taxon>
        <taxon>Ktedonobacteria</taxon>
        <taxon>Ktedonobacterales</taxon>
        <taxon>Dictyobacteraceae</taxon>
        <taxon>Dictyobacter</taxon>
    </lineage>
</organism>
<dbReference type="Proteomes" id="UP000287188">
    <property type="component" value="Unassembled WGS sequence"/>
</dbReference>
<gene>
    <name evidence="2" type="ORF">KDK_43850</name>
</gene>
<dbReference type="EMBL" id="BIFS01000001">
    <property type="protein sequence ID" value="GCE20585.1"/>
    <property type="molecule type" value="Genomic_DNA"/>
</dbReference>